<dbReference type="InterPro" id="IPR047296">
    <property type="entry name" value="GIY-YIG_UvrC_Cho"/>
</dbReference>
<dbReference type="GO" id="GO:0009432">
    <property type="term" value="P:SOS response"/>
    <property type="evidence" value="ECO:0007669"/>
    <property type="project" value="UniProtKB-UniRule"/>
</dbReference>
<name>A0A7G9YLU7_9EURY</name>
<evidence type="ECO:0000259" key="9">
    <source>
        <dbReference type="PROSITE" id="PS50165"/>
    </source>
</evidence>
<comment type="subcellular location">
    <subcellularLocation>
        <location evidence="6">Cytoplasm</location>
    </subcellularLocation>
</comment>
<organism evidence="10">
    <name type="scientific">Candidatus Methanogaster sp. ANME-2c ERB4</name>
    <dbReference type="NCBI Taxonomy" id="2759911"/>
    <lineage>
        <taxon>Archaea</taxon>
        <taxon>Methanobacteriati</taxon>
        <taxon>Methanobacteriota</taxon>
        <taxon>Stenosarchaea group</taxon>
        <taxon>Methanomicrobia</taxon>
        <taxon>Methanosarcinales</taxon>
        <taxon>ANME-2 cluster</taxon>
        <taxon>Candidatus Methanogasteraceae</taxon>
        <taxon>Candidatus Methanogaster</taxon>
    </lineage>
</organism>
<feature type="domain" description="UVR" evidence="7">
    <location>
        <begin position="191"/>
        <end position="226"/>
    </location>
</feature>
<keyword evidence="5 6" id="KW-0234">DNA repair</keyword>
<evidence type="ECO:0000256" key="1">
    <source>
        <dbReference type="ARBA" id="ARBA00022490"/>
    </source>
</evidence>
<evidence type="ECO:0000256" key="3">
    <source>
        <dbReference type="ARBA" id="ARBA00022769"/>
    </source>
</evidence>
<dbReference type="AlphaFoldDB" id="A0A7G9YLU7"/>
<dbReference type="CDD" id="cd10434">
    <property type="entry name" value="GIY-YIG_UvrC_Cho"/>
    <property type="match status" value="1"/>
</dbReference>
<evidence type="ECO:0000256" key="5">
    <source>
        <dbReference type="ARBA" id="ARBA00023204"/>
    </source>
</evidence>
<dbReference type="SMART" id="SM00465">
    <property type="entry name" value="GIYc"/>
    <property type="match status" value="1"/>
</dbReference>
<comment type="subunit">
    <text evidence="6">Interacts with UvrB in an incision complex.</text>
</comment>
<evidence type="ECO:0000259" key="8">
    <source>
        <dbReference type="PROSITE" id="PS50164"/>
    </source>
</evidence>
<dbReference type="PROSITE" id="PS50164">
    <property type="entry name" value="GIY_YIG"/>
    <property type="match status" value="1"/>
</dbReference>
<dbReference type="SUPFAM" id="SSF82771">
    <property type="entry name" value="GIY-YIG endonuclease"/>
    <property type="match status" value="1"/>
</dbReference>
<dbReference type="InterPro" id="IPR050066">
    <property type="entry name" value="UvrABC_protein_C"/>
</dbReference>
<dbReference type="FunFam" id="3.40.1440.10:FF:000001">
    <property type="entry name" value="UvrABC system protein C"/>
    <property type="match status" value="1"/>
</dbReference>
<comment type="function">
    <text evidence="6">The UvrABC repair system catalyzes the recognition and processing of DNA lesions. UvrC both incises the 5' and 3' sides of the lesion. The N-terminal half is responsible for the 3' incision and the C-terminal half is responsible for the 5' incision.</text>
</comment>
<evidence type="ECO:0000256" key="6">
    <source>
        <dbReference type="HAMAP-Rule" id="MF_00203"/>
    </source>
</evidence>
<dbReference type="InterPro" id="IPR001162">
    <property type="entry name" value="UvrC_RNase_H_dom"/>
</dbReference>
<proteinExistence type="inferred from homology"/>
<accession>A0A7G9YLU7</accession>
<protein>
    <recommendedName>
        <fullName evidence="6">UvrABC system protein C</fullName>
        <shortName evidence="6">Protein UvrC</shortName>
    </recommendedName>
    <alternativeName>
        <fullName evidence="6">Excinuclease ABC subunit C</fullName>
    </alternativeName>
</protein>
<reference evidence="10" key="1">
    <citation type="submission" date="2020-06" db="EMBL/GenBank/DDBJ databases">
        <title>Unique genomic features of the anaerobic methanotrophic archaea.</title>
        <authorList>
            <person name="Chadwick G.L."/>
            <person name="Skennerton C.T."/>
            <person name="Laso-Perez R."/>
            <person name="Leu A.O."/>
            <person name="Speth D.R."/>
            <person name="Yu H."/>
            <person name="Morgan-Lang C."/>
            <person name="Hatzenpichler R."/>
            <person name="Goudeau D."/>
            <person name="Malmstrom R."/>
            <person name="Brazelton W.J."/>
            <person name="Woyke T."/>
            <person name="Hallam S.J."/>
            <person name="Tyson G.W."/>
            <person name="Wegener G."/>
            <person name="Boetius A."/>
            <person name="Orphan V."/>
        </authorList>
    </citation>
    <scope>NUCLEOTIDE SEQUENCE</scope>
</reference>
<dbReference type="Gene3D" id="3.30.420.340">
    <property type="entry name" value="UvrC, RNAse H endonuclease domain"/>
    <property type="match status" value="1"/>
</dbReference>
<dbReference type="GO" id="GO:0009381">
    <property type="term" value="F:excinuclease ABC activity"/>
    <property type="evidence" value="ECO:0007669"/>
    <property type="project" value="UniProtKB-UniRule"/>
</dbReference>
<dbReference type="NCBIfam" id="TIGR00194">
    <property type="entry name" value="uvrC"/>
    <property type="match status" value="1"/>
</dbReference>
<dbReference type="Pfam" id="PF02151">
    <property type="entry name" value="UVR"/>
    <property type="match status" value="1"/>
</dbReference>
<dbReference type="GO" id="GO:0005737">
    <property type="term" value="C:cytoplasm"/>
    <property type="evidence" value="ECO:0007669"/>
    <property type="project" value="UniProtKB-SubCell"/>
</dbReference>
<keyword evidence="4 6" id="KW-0267">Excision nuclease</keyword>
<keyword evidence="6" id="KW-0742">SOS response</keyword>
<dbReference type="InterPro" id="IPR004791">
    <property type="entry name" value="UvrC"/>
</dbReference>
<dbReference type="GO" id="GO:0006289">
    <property type="term" value="P:nucleotide-excision repair"/>
    <property type="evidence" value="ECO:0007669"/>
    <property type="project" value="UniProtKB-UniRule"/>
</dbReference>
<gene>
    <name evidence="6 10" type="primary">uvrC</name>
    <name evidence="10" type="ORF">CMADCPIN_00011</name>
</gene>
<keyword evidence="3 6" id="KW-0228">DNA excision</keyword>
<dbReference type="InterPro" id="IPR038476">
    <property type="entry name" value="UvrC_RNase_H_dom_sf"/>
</dbReference>
<dbReference type="SUPFAM" id="SSF46600">
    <property type="entry name" value="C-terminal UvrC-binding domain of UvrB"/>
    <property type="match status" value="1"/>
</dbReference>
<evidence type="ECO:0000313" key="10">
    <source>
        <dbReference type="EMBL" id="QNO48981.1"/>
    </source>
</evidence>
<feature type="domain" description="UvrC family homology region profile" evidence="9">
    <location>
        <begin position="242"/>
        <end position="448"/>
    </location>
</feature>
<dbReference type="PROSITE" id="PS50165">
    <property type="entry name" value="UVRC"/>
    <property type="match status" value="1"/>
</dbReference>
<dbReference type="Pfam" id="PF01541">
    <property type="entry name" value="GIY-YIG"/>
    <property type="match status" value="1"/>
</dbReference>
<dbReference type="PANTHER" id="PTHR30562:SF1">
    <property type="entry name" value="UVRABC SYSTEM PROTEIN C"/>
    <property type="match status" value="1"/>
</dbReference>
<dbReference type="InterPro" id="IPR000305">
    <property type="entry name" value="GIY-YIG_endonuc"/>
</dbReference>
<evidence type="ECO:0000259" key="7">
    <source>
        <dbReference type="PROSITE" id="PS50151"/>
    </source>
</evidence>
<dbReference type="Gene3D" id="3.40.1440.10">
    <property type="entry name" value="GIY-YIG endonuclease"/>
    <property type="match status" value="1"/>
</dbReference>
<keyword evidence="2 6" id="KW-0227">DNA damage</keyword>
<dbReference type="PROSITE" id="PS50151">
    <property type="entry name" value="UVR"/>
    <property type="match status" value="1"/>
</dbReference>
<evidence type="ECO:0000256" key="2">
    <source>
        <dbReference type="ARBA" id="ARBA00022763"/>
    </source>
</evidence>
<dbReference type="Pfam" id="PF22920">
    <property type="entry name" value="UvrC_RNaseH"/>
    <property type="match status" value="1"/>
</dbReference>
<dbReference type="InterPro" id="IPR035901">
    <property type="entry name" value="GIY-YIG_endonuc_sf"/>
</dbReference>
<feature type="domain" description="GIY-YIG" evidence="8">
    <location>
        <begin position="9"/>
        <end position="87"/>
    </location>
</feature>
<dbReference type="InterPro" id="IPR001943">
    <property type="entry name" value="UVR_dom"/>
</dbReference>
<dbReference type="Gene3D" id="4.10.860.10">
    <property type="entry name" value="UVR domain"/>
    <property type="match status" value="1"/>
</dbReference>
<sequence>MICPSGLPENSGCYLFKDAADNIIYVGKAKNLKKRIHSYFQRRERDPKTEVLVEKADSVDFIVTDSELEALILENTLIKRHQPRYNIDLKDAKSYAYIRITDEEFPRIGIARRSDGSGSFFGPFVTAKERDYILSVVKKTFKLRSCRRLPKRACLRYHIGSCSAPCIGKISSEEYRKQVARAQSHLRGDTSDLIRSLSQEMAEKSMEQEFELAMELRDQIAAIEHLSERQYVDRQKNYDEDVINYVKSDGRVYLMLFNVYKGMLADKQEFVFDEREEVIDEFLVQYYSEHCPPPELILPSPVGDVIPDFLIRRSGRRVRIMIPKRGEKKKLLDLVEKNIEISFFGGQIKLEVLKNLLGLSRVPSVIECFDISHLSGTSMVASMVQYRSGKPDKRNYRRFKIRTVEKIDDFAAIAEVVRRRYSRLKREDGEFPDLIIIDGGKGQLSAARGELGRLGLRIPIISIAKREEEIYVPGLTHPLPSDRKDKASLFVQEIRDEAHRFAVAYHHLLRRKAVVS</sequence>
<dbReference type="HAMAP" id="MF_00203">
    <property type="entry name" value="UvrC"/>
    <property type="match status" value="1"/>
</dbReference>
<dbReference type="Pfam" id="PF08459">
    <property type="entry name" value="UvrC_RNaseH_dom"/>
    <property type="match status" value="1"/>
</dbReference>
<comment type="similarity">
    <text evidence="6">Belongs to the UvrC family.</text>
</comment>
<evidence type="ECO:0000256" key="4">
    <source>
        <dbReference type="ARBA" id="ARBA00022881"/>
    </source>
</evidence>
<dbReference type="EMBL" id="MT631368">
    <property type="protein sequence ID" value="QNO48981.1"/>
    <property type="molecule type" value="Genomic_DNA"/>
</dbReference>
<dbReference type="InterPro" id="IPR036876">
    <property type="entry name" value="UVR_dom_sf"/>
</dbReference>
<dbReference type="GO" id="GO:0003677">
    <property type="term" value="F:DNA binding"/>
    <property type="evidence" value="ECO:0007669"/>
    <property type="project" value="UniProtKB-UniRule"/>
</dbReference>
<keyword evidence="1 6" id="KW-0963">Cytoplasm</keyword>
<dbReference type="PANTHER" id="PTHR30562">
    <property type="entry name" value="UVRC/OXIDOREDUCTASE"/>
    <property type="match status" value="1"/>
</dbReference>
<dbReference type="GO" id="GO:0009380">
    <property type="term" value="C:excinuclease repair complex"/>
    <property type="evidence" value="ECO:0007669"/>
    <property type="project" value="InterPro"/>
</dbReference>